<sequence length="195" mass="22627">MPLIIFAMVEIHEFDRVIRQFGYTQRIPLPPEELDDLQKFNLWGRLEEYWSIFHKKYIKIWHNGKQHLLLATKKSMKCRHRRPRRGPINLRLGEHVMGVGSTSILAPHDDLIVVQPIGKCIFYTTITHSTILHANSTSDTDLSIFTENSHINCYAIWLCDTMVSIANSVANTRNIVILLRWVILATAESHRGDER</sequence>
<keyword evidence="2" id="KW-1185">Reference proteome</keyword>
<gene>
    <name evidence="1" type="ORF">Goari_022911</name>
</gene>
<evidence type="ECO:0000313" key="1">
    <source>
        <dbReference type="EMBL" id="MBA0703109.1"/>
    </source>
</evidence>
<name>A0A7J8YVQ8_GOSAI</name>
<dbReference type="Proteomes" id="UP000593577">
    <property type="component" value="Unassembled WGS sequence"/>
</dbReference>
<evidence type="ECO:0000313" key="2">
    <source>
        <dbReference type="Proteomes" id="UP000593577"/>
    </source>
</evidence>
<reference evidence="1 2" key="1">
    <citation type="journal article" date="2019" name="Genome Biol. Evol.">
        <title>Insights into the evolution of the New World diploid cottons (Gossypium, subgenus Houzingenia) based on genome sequencing.</title>
        <authorList>
            <person name="Grover C.E."/>
            <person name="Arick M.A. 2nd"/>
            <person name="Thrash A."/>
            <person name="Conover J.L."/>
            <person name="Sanders W.S."/>
            <person name="Peterson D.G."/>
            <person name="Frelichowski J.E."/>
            <person name="Scheffler J.A."/>
            <person name="Scheffler B.E."/>
            <person name="Wendel J.F."/>
        </authorList>
    </citation>
    <scope>NUCLEOTIDE SEQUENCE [LARGE SCALE GENOMIC DNA]</scope>
    <source>
        <strain evidence="1">185</strain>
        <tissue evidence="1">Leaf</tissue>
    </source>
</reference>
<accession>A0A7J8YVQ8</accession>
<proteinExistence type="predicted"/>
<protein>
    <submittedName>
        <fullName evidence="1">Uncharacterized protein</fullName>
    </submittedName>
</protein>
<comment type="caution">
    <text evidence="1">The sequence shown here is derived from an EMBL/GenBank/DDBJ whole genome shotgun (WGS) entry which is preliminary data.</text>
</comment>
<organism evidence="1 2">
    <name type="scientific">Gossypium aridum</name>
    <name type="common">American cotton</name>
    <name type="synonym">Erioxylum aridum</name>
    <dbReference type="NCBI Taxonomy" id="34290"/>
    <lineage>
        <taxon>Eukaryota</taxon>
        <taxon>Viridiplantae</taxon>
        <taxon>Streptophyta</taxon>
        <taxon>Embryophyta</taxon>
        <taxon>Tracheophyta</taxon>
        <taxon>Spermatophyta</taxon>
        <taxon>Magnoliopsida</taxon>
        <taxon>eudicotyledons</taxon>
        <taxon>Gunneridae</taxon>
        <taxon>Pentapetalae</taxon>
        <taxon>rosids</taxon>
        <taxon>malvids</taxon>
        <taxon>Malvales</taxon>
        <taxon>Malvaceae</taxon>
        <taxon>Malvoideae</taxon>
        <taxon>Gossypium</taxon>
    </lineage>
</organism>
<dbReference type="AlphaFoldDB" id="A0A7J8YVQ8"/>
<dbReference type="EMBL" id="JABFAA010355338">
    <property type="protein sequence ID" value="MBA0703109.1"/>
    <property type="molecule type" value="Genomic_DNA"/>
</dbReference>